<evidence type="ECO:0000313" key="7">
    <source>
        <dbReference type="EMBL" id="KAJ0189125.1"/>
    </source>
</evidence>
<gene>
    <name evidence="7" type="ORF">LSAT_V11C800405500</name>
</gene>
<keyword evidence="8" id="KW-1185">Reference proteome</keyword>
<dbReference type="EMBL" id="NBSK02000008">
    <property type="protein sequence ID" value="KAJ0189125.1"/>
    <property type="molecule type" value="Genomic_DNA"/>
</dbReference>
<keyword evidence="1" id="KW-0479">Metal-binding</keyword>
<comment type="caution">
    <text evidence="7">The sequence shown here is derived from an EMBL/GenBank/DDBJ whole genome shotgun (WGS) entry which is preliminary data.</text>
</comment>
<feature type="transmembrane region" description="Helical" evidence="5">
    <location>
        <begin position="151"/>
        <end position="169"/>
    </location>
</feature>
<keyword evidence="5" id="KW-0812">Transmembrane</keyword>
<dbReference type="Proteomes" id="UP000235145">
    <property type="component" value="Unassembled WGS sequence"/>
</dbReference>
<evidence type="ECO:0000259" key="6">
    <source>
        <dbReference type="PROSITE" id="PS51999"/>
    </source>
</evidence>
<sequence length="172" mass="19787">MTRHISCYSPNPKPDTKINRLTRHDTLIKWVGLGSNTFNPFSVSTRHEPDTTRHDCHLYPQRTHCDCGDLVGRWTSWKTGNPGRRFIGCPNYRDSSKDCKFFDWVDPPLPNRYKDLLLQLHNGWNGDFVEQMEEAVVEVVPAQVQGAGGVVPGWSMLWFILGLCFGLYFKIM</sequence>
<evidence type="ECO:0000256" key="2">
    <source>
        <dbReference type="ARBA" id="ARBA00022771"/>
    </source>
</evidence>
<evidence type="ECO:0000256" key="3">
    <source>
        <dbReference type="ARBA" id="ARBA00022833"/>
    </source>
</evidence>
<dbReference type="GO" id="GO:0008270">
    <property type="term" value="F:zinc ion binding"/>
    <property type="evidence" value="ECO:0007669"/>
    <property type="project" value="UniProtKB-KW"/>
</dbReference>
<keyword evidence="3" id="KW-0862">Zinc</keyword>
<keyword evidence="2 4" id="KW-0863">Zinc-finger</keyword>
<keyword evidence="5" id="KW-1133">Transmembrane helix</keyword>
<keyword evidence="5" id="KW-0472">Membrane</keyword>
<evidence type="ECO:0000256" key="4">
    <source>
        <dbReference type="PROSITE-ProRule" id="PRU01343"/>
    </source>
</evidence>
<evidence type="ECO:0000313" key="8">
    <source>
        <dbReference type="Proteomes" id="UP000235145"/>
    </source>
</evidence>
<dbReference type="PROSITE" id="PS51999">
    <property type="entry name" value="ZF_GRF"/>
    <property type="match status" value="1"/>
</dbReference>
<feature type="domain" description="GRF-type" evidence="6">
    <location>
        <begin position="65"/>
        <end position="108"/>
    </location>
</feature>
<organism evidence="7 8">
    <name type="scientific">Lactuca sativa</name>
    <name type="common">Garden lettuce</name>
    <dbReference type="NCBI Taxonomy" id="4236"/>
    <lineage>
        <taxon>Eukaryota</taxon>
        <taxon>Viridiplantae</taxon>
        <taxon>Streptophyta</taxon>
        <taxon>Embryophyta</taxon>
        <taxon>Tracheophyta</taxon>
        <taxon>Spermatophyta</taxon>
        <taxon>Magnoliopsida</taxon>
        <taxon>eudicotyledons</taxon>
        <taxon>Gunneridae</taxon>
        <taxon>Pentapetalae</taxon>
        <taxon>asterids</taxon>
        <taxon>campanulids</taxon>
        <taxon>Asterales</taxon>
        <taxon>Asteraceae</taxon>
        <taxon>Cichorioideae</taxon>
        <taxon>Cichorieae</taxon>
        <taxon>Lactucinae</taxon>
        <taxon>Lactuca</taxon>
    </lineage>
</organism>
<dbReference type="AlphaFoldDB" id="A0A9R1UKG2"/>
<dbReference type="InterPro" id="IPR010666">
    <property type="entry name" value="Znf_GRF"/>
</dbReference>
<proteinExistence type="predicted"/>
<dbReference type="Pfam" id="PF06839">
    <property type="entry name" value="Zn_ribbon_GRF"/>
    <property type="match status" value="1"/>
</dbReference>
<reference evidence="7 8" key="1">
    <citation type="journal article" date="2017" name="Nat. Commun.">
        <title>Genome assembly with in vitro proximity ligation data and whole-genome triplication in lettuce.</title>
        <authorList>
            <person name="Reyes-Chin-Wo S."/>
            <person name="Wang Z."/>
            <person name="Yang X."/>
            <person name="Kozik A."/>
            <person name="Arikit S."/>
            <person name="Song C."/>
            <person name="Xia L."/>
            <person name="Froenicke L."/>
            <person name="Lavelle D.O."/>
            <person name="Truco M.J."/>
            <person name="Xia R."/>
            <person name="Zhu S."/>
            <person name="Xu C."/>
            <person name="Xu H."/>
            <person name="Xu X."/>
            <person name="Cox K."/>
            <person name="Korf I."/>
            <person name="Meyers B.C."/>
            <person name="Michelmore R.W."/>
        </authorList>
    </citation>
    <scope>NUCLEOTIDE SEQUENCE [LARGE SCALE GENOMIC DNA]</scope>
    <source>
        <strain evidence="8">cv. Salinas</strain>
        <tissue evidence="7">Seedlings</tissue>
    </source>
</reference>
<evidence type="ECO:0000256" key="1">
    <source>
        <dbReference type="ARBA" id="ARBA00022723"/>
    </source>
</evidence>
<protein>
    <recommendedName>
        <fullName evidence="6">GRF-type domain-containing protein</fullName>
    </recommendedName>
</protein>
<accession>A0A9R1UKG2</accession>
<dbReference type="PANTHER" id="PTHR33248">
    <property type="entry name" value="ZINC ION-BINDING PROTEIN"/>
    <property type="match status" value="1"/>
</dbReference>
<name>A0A9R1UKG2_LACSA</name>
<evidence type="ECO:0000256" key="5">
    <source>
        <dbReference type="SAM" id="Phobius"/>
    </source>
</evidence>